<dbReference type="AlphaFoldDB" id="A0AAW0CZN2"/>
<proteinExistence type="predicted"/>
<evidence type="ECO:0000256" key="1">
    <source>
        <dbReference type="SAM" id="MobiDB-lite"/>
    </source>
</evidence>
<feature type="compositionally biased region" description="Polar residues" evidence="1">
    <location>
        <begin position="57"/>
        <end position="82"/>
    </location>
</feature>
<dbReference type="EMBL" id="JAYKXP010000025">
    <property type="protein sequence ID" value="KAK7045341.1"/>
    <property type="molecule type" value="Genomic_DNA"/>
</dbReference>
<keyword evidence="2" id="KW-0472">Membrane</keyword>
<protein>
    <submittedName>
        <fullName evidence="3">Uncharacterized protein</fullName>
    </submittedName>
</protein>
<organism evidence="3 4">
    <name type="scientific">Paramarasmius palmivorus</name>
    <dbReference type="NCBI Taxonomy" id="297713"/>
    <lineage>
        <taxon>Eukaryota</taxon>
        <taxon>Fungi</taxon>
        <taxon>Dikarya</taxon>
        <taxon>Basidiomycota</taxon>
        <taxon>Agaricomycotina</taxon>
        <taxon>Agaricomycetes</taxon>
        <taxon>Agaricomycetidae</taxon>
        <taxon>Agaricales</taxon>
        <taxon>Marasmiineae</taxon>
        <taxon>Marasmiaceae</taxon>
        <taxon>Paramarasmius</taxon>
    </lineage>
</organism>
<keyword evidence="2" id="KW-0812">Transmembrane</keyword>
<evidence type="ECO:0000313" key="4">
    <source>
        <dbReference type="Proteomes" id="UP001383192"/>
    </source>
</evidence>
<reference evidence="3 4" key="1">
    <citation type="submission" date="2024-01" db="EMBL/GenBank/DDBJ databases">
        <title>A draft genome for a cacao thread blight-causing isolate of Paramarasmius palmivorus.</title>
        <authorList>
            <person name="Baruah I.K."/>
            <person name="Bukari Y."/>
            <person name="Amoako-Attah I."/>
            <person name="Meinhardt L.W."/>
            <person name="Bailey B.A."/>
            <person name="Cohen S.P."/>
        </authorList>
    </citation>
    <scope>NUCLEOTIDE SEQUENCE [LARGE SCALE GENOMIC DNA]</scope>
    <source>
        <strain evidence="3 4">GH-12</strain>
    </source>
</reference>
<keyword evidence="2" id="KW-1133">Transmembrane helix</keyword>
<evidence type="ECO:0000256" key="2">
    <source>
        <dbReference type="SAM" id="Phobius"/>
    </source>
</evidence>
<accession>A0AAW0CZN2</accession>
<feature type="transmembrane region" description="Helical" evidence="2">
    <location>
        <begin position="89"/>
        <end position="108"/>
    </location>
</feature>
<dbReference type="Proteomes" id="UP001383192">
    <property type="component" value="Unassembled WGS sequence"/>
</dbReference>
<feature type="compositionally biased region" description="Low complexity" evidence="1">
    <location>
        <begin position="29"/>
        <end position="56"/>
    </location>
</feature>
<keyword evidence="4" id="KW-1185">Reference proteome</keyword>
<comment type="caution">
    <text evidence="3">The sequence shown here is derived from an EMBL/GenBank/DDBJ whole genome shotgun (WGS) entry which is preliminary data.</text>
</comment>
<feature type="compositionally biased region" description="Polar residues" evidence="1">
    <location>
        <begin position="1"/>
        <end position="28"/>
    </location>
</feature>
<gene>
    <name evidence="3" type="ORF">VNI00_007590</name>
</gene>
<name>A0AAW0CZN2_9AGAR</name>
<feature type="region of interest" description="Disordered" evidence="1">
    <location>
        <begin position="1"/>
        <end position="82"/>
    </location>
</feature>
<feature type="region of interest" description="Disordered" evidence="1">
    <location>
        <begin position="138"/>
        <end position="159"/>
    </location>
</feature>
<evidence type="ECO:0000313" key="3">
    <source>
        <dbReference type="EMBL" id="KAK7045341.1"/>
    </source>
</evidence>
<sequence length="199" mass="21204">MTTTTSSLAGVSEATPTDSKQPTIQILGSSTPDESISSSAPSSTSTSISVLASSDTTQATTDPPSTMTHGNTGCQHHQPSTTSNTANTLVPLVGFVLLVVIAALGAFYRLRRLLRLRRHQQRSIDALEFNRDKMVKGGGGGVPIGPKVRSDSWESSIDSNPWSMSPPLPSLHIREDCRHAQKMGTWAHVDSGLEPSLRV</sequence>